<dbReference type="RefSeq" id="WP_381481607.1">
    <property type="nucleotide sequence ID" value="NZ_JBHTLT010000115.1"/>
</dbReference>
<keyword evidence="2" id="KW-0808">Transferase</keyword>
<dbReference type="GO" id="GO:0016746">
    <property type="term" value="F:acyltransferase activity"/>
    <property type="evidence" value="ECO:0007669"/>
    <property type="project" value="UniProtKB-KW"/>
</dbReference>
<gene>
    <name evidence="2" type="ORF">ACFQ38_13875</name>
</gene>
<dbReference type="Proteomes" id="UP001597231">
    <property type="component" value="Unassembled WGS sequence"/>
</dbReference>
<proteinExistence type="predicted"/>
<accession>A0ABW3U0C7</accession>
<dbReference type="PROSITE" id="PS51186">
    <property type="entry name" value="GNAT"/>
    <property type="match status" value="1"/>
</dbReference>
<organism evidence="2 3">
    <name type="scientific">Sporosarcina contaminans</name>
    <dbReference type="NCBI Taxonomy" id="633403"/>
    <lineage>
        <taxon>Bacteria</taxon>
        <taxon>Bacillati</taxon>
        <taxon>Bacillota</taxon>
        <taxon>Bacilli</taxon>
        <taxon>Bacillales</taxon>
        <taxon>Caryophanaceae</taxon>
        <taxon>Sporosarcina</taxon>
    </lineage>
</organism>
<keyword evidence="2" id="KW-0012">Acyltransferase</keyword>
<feature type="domain" description="N-acetyltransferase" evidence="1">
    <location>
        <begin position="6"/>
        <end position="145"/>
    </location>
</feature>
<keyword evidence="3" id="KW-1185">Reference proteome</keyword>
<name>A0ABW3U0C7_9BACL</name>
<comment type="caution">
    <text evidence="2">The sequence shown here is derived from an EMBL/GenBank/DDBJ whole genome shotgun (WGS) entry which is preliminary data.</text>
</comment>
<evidence type="ECO:0000313" key="3">
    <source>
        <dbReference type="Proteomes" id="UP001597231"/>
    </source>
</evidence>
<dbReference type="SUPFAM" id="SSF55729">
    <property type="entry name" value="Acyl-CoA N-acyltransferases (Nat)"/>
    <property type="match status" value="1"/>
</dbReference>
<dbReference type="Gene3D" id="3.40.630.30">
    <property type="match status" value="1"/>
</dbReference>
<evidence type="ECO:0000259" key="1">
    <source>
        <dbReference type="PROSITE" id="PS51186"/>
    </source>
</evidence>
<dbReference type="Pfam" id="PF00583">
    <property type="entry name" value="Acetyltransf_1"/>
    <property type="match status" value="1"/>
</dbReference>
<sequence>MIQIAAFWRMPDEEIMQGILNVHDEIFQNATDLERKIVEKHNVLVIAAIDSGKVVGYKIGYEQSPGRYYSWYGAVQEKYRGKGIASKLMKKQHQLIAEAGYSMIETKTRNKWKEMLILNIQHGFDIVDTFVDSDGIHRITMEKTL</sequence>
<dbReference type="EMBL" id="JBHTLT010000115">
    <property type="protein sequence ID" value="MFD1206182.1"/>
    <property type="molecule type" value="Genomic_DNA"/>
</dbReference>
<evidence type="ECO:0000313" key="2">
    <source>
        <dbReference type="EMBL" id="MFD1206182.1"/>
    </source>
</evidence>
<dbReference type="EC" id="2.3.-.-" evidence="2"/>
<reference evidence="3" key="1">
    <citation type="journal article" date="2019" name="Int. J. Syst. Evol. Microbiol.">
        <title>The Global Catalogue of Microorganisms (GCM) 10K type strain sequencing project: providing services to taxonomists for standard genome sequencing and annotation.</title>
        <authorList>
            <consortium name="The Broad Institute Genomics Platform"/>
            <consortium name="The Broad Institute Genome Sequencing Center for Infectious Disease"/>
            <person name="Wu L."/>
            <person name="Ma J."/>
        </authorList>
    </citation>
    <scope>NUCLEOTIDE SEQUENCE [LARGE SCALE GENOMIC DNA]</scope>
    <source>
        <strain evidence="3">CCUG 53915</strain>
    </source>
</reference>
<dbReference type="InterPro" id="IPR000182">
    <property type="entry name" value="GNAT_dom"/>
</dbReference>
<dbReference type="InterPro" id="IPR016181">
    <property type="entry name" value="Acyl_CoA_acyltransferase"/>
</dbReference>
<protein>
    <submittedName>
        <fullName evidence="2">GNAT family N-acetyltransferase</fullName>
        <ecNumber evidence="2">2.3.-.-</ecNumber>
    </submittedName>
</protein>
<dbReference type="CDD" id="cd04301">
    <property type="entry name" value="NAT_SF"/>
    <property type="match status" value="1"/>
</dbReference>